<organism evidence="1 2">
    <name type="scientific">Paenibacillus endophyticus</name>
    <dbReference type="NCBI Taxonomy" id="1294268"/>
    <lineage>
        <taxon>Bacteria</taxon>
        <taxon>Bacillati</taxon>
        <taxon>Bacillota</taxon>
        <taxon>Bacilli</taxon>
        <taxon>Bacillales</taxon>
        <taxon>Paenibacillaceae</taxon>
        <taxon>Paenibacillus</taxon>
    </lineage>
</organism>
<dbReference type="Proteomes" id="UP000518605">
    <property type="component" value="Unassembled WGS sequence"/>
</dbReference>
<gene>
    <name evidence="1" type="ORF">FHS16_003256</name>
</gene>
<accession>A0A7W5C9N5</accession>
<reference evidence="1 2" key="1">
    <citation type="submission" date="2020-08" db="EMBL/GenBank/DDBJ databases">
        <title>Genomic Encyclopedia of Type Strains, Phase III (KMG-III): the genomes of soil and plant-associated and newly described type strains.</title>
        <authorList>
            <person name="Whitman W."/>
        </authorList>
    </citation>
    <scope>NUCLEOTIDE SEQUENCE [LARGE SCALE GENOMIC DNA]</scope>
    <source>
        <strain evidence="1 2">CECT 8234</strain>
    </source>
</reference>
<dbReference type="EMBL" id="JACHXW010000009">
    <property type="protein sequence ID" value="MBB3153194.1"/>
    <property type="molecule type" value="Genomic_DNA"/>
</dbReference>
<evidence type="ECO:0000313" key="1">
    <source>
        <dbReference type="EMBL" id="MBB3153194.1"/>
    </source>
</evidence>
<name>A0A7W5C9N5_9BACL</name>
<comment type="caution">
    <text evidence="1">The sequence shown here is derived from an EMBL/GenBank/DDBJ whole genome shotgun (WGS) entry which is preliminary data.</text>
</comment>
<keyword evidence="2" id="KW-1185">Reference proteome</keyword>
<protein>
    <submittedName>
        <fullName evidence="1">Uncharacterized protein</fullName>
    </submittedName>
</protein>
<sequence length="36" mass="3830">MVPISPAINKGSSGSKIIKFTDLLKLNEQARATATK</sequence>
<evidence type="ECO:0000313" key="2">
    <source>
        <dbReference type="Proteomes" id="UP000518605"/>
    </source>
</evidence>
<dbReference type="AlphaFoldDB" id="A0A7W5C9N5"/>
<proteinExistence type="predicted"/>